<evidence type="ECO:0000259" key="1">
    <source>
        <dbReference type="Pfam" id="PF24963"/>
    </source>
</evidence>
<dbReference type="EMBL" id="JACRSY010000017">
    <property type="protein sequence ID" value="MBC8580174.1"/>
    <property type="molecule type" value="Genomic_DNA"/>
</dbReference>
<dbReference type="Proteomes" id="UP000655830">
    <property type="component" value="Unassembled WGS sequence"/>
</dbReference>
<evidence type="ECO:0000313" key="2">
    <source>
        <dbReference type="EMBL" id="MBC8580174.1"/>
    </source>
</evidence>
<proteinExistence type="predicted"/>
<dbReference type="AlphaFoldDB" id="A0A926EH17"/>
<evidence type="ECO:0000313" key="3">
    <source>
        <dbReference type="Proteomes" id="UP000655830"/>
    </source>
</evidence>
<keyword evidence="3" id="KW-1185">Reference proteome</keyword>
<organism evidence="2 3">
    <name type="scientific">Zhenhengia yiwuensis</name>
    <dbReference type="NCBI Taxonomy" id="2763666"/>
    <lineage>
        <taxon>Bacteria</taxon>
        <taxon>Bacillati</taxon>
        <taxon>Bacillota</taxon>
        <taxon>Clostridia</taxon>
        <taxon>Lachnospirales</taxon>
        <taxon>Lachnospiraceae</taxon>
        <taxon>Zhenhengia</taxon>
    </lineage>
</organism>
<comment type="caution">
    <text evidence="2">The sequence shown here is derived from an EMBL/GenBank/DDBJ whole genome shotgun (WGS) entry which is preliminary data.</text>
</comment>
<dbReference type="RefSeq" id="WP_249333042.1">
    <property type="nucleotide sequence ID" value="NZ_JACRSY010000017.1"/>
</dbReference>
<feature type="domain" description="DUF7768" evidence="1">
    <location>
        <begin position="2"/>
        <end position="98"/>
    </location>
</feature>
<dbReference type="Pfam" id="PF24963">
    <property type="entry name" value="DUF7768"/>
    <property type="match status" value="1"/>
</dbReference>
<accession>A0A926EH17</accession>
<name>A0A926EH17_9FIRM</name>
<sequence length="108" mass="12646">MKMVYICSPLRGDIETNIQRANRYCWFAARQEVIPLAPHTIFTQFLDDNDVEEREAGIYLGLQLLDRCDEVWVFGEKISEGMAREIERAIKLQKPVLYYNDKCESRGI</sequence>
<dbReference type="Gene3D" id="3.40.50.10400">
    <property type="entry name" value="Hypothetical protein PA1492"/>
    <property type="match status" value="1"/>
</dbReference>
<dbReference type="InterPro" id="IPR056670">
    <property type="entry name" value="DUF7768"/>
</dbReference>
<dbReference type="SUPFAM" id="SSF52309">
    <property type="entry name" value="N-(deoxy)ribosyltransferase-like"/>
    <property type="match status" value="1"/>
</dbReference>
<reference evidence="2" key="1">
    <citation type="submission" date="2020-08" db="EMBL/GenBank/DDBJ databases">
        <title>Genome public.</title>
        <authorList>
            <person name="Liu C."/>
            <person name="Sun Q."/>
        </authorList>
    </citation>
    <scope>NUCLEOTIDE SEQUENCE</scope>
    <source>
        <strain evidence="2">NSJ-12</strain>
    </source>
</reference>
<gene>
    <name evidence="2" type="ORF">H8718_11630</name>
</gene>
<protein>
    <submittedName>
        <fullName evidence="2">DUF4406 domain-containing protein</fullName>
    </submittedName>
</protein>